<keyword evidence="3" id="KW-1185">Reference proteome</keyword>
<name>A0A1N7H3K6_9EURY</name>
<dbReference type="Proteomes" id="UP000185936">
    <property type="component" value="Unassembled WGS sequence"/>
</dbReference>
<protein>
    <submittedName>
        <fullName evidence="2">Uncharacterized protein</fullName>
    </submittedName>
</protein>
<accession>A0A1N7H3K6</accession>
<evidence type="ECO:0000313" key="3">
    <source>
        <dbReference type="Proteomes" id="UP000185936"/>
    </source>
</evidence>
<reference evidence="3" key="1">
    <citation type="submission" date="2017-01" db="EMBL/GenBank/DDBJ databases">
        <authorList>
            <person name="Varghese N."/>
            <person name="Submissions S."/>
        </authorList>
    </citation>
    <scope>NUCLEOTIDE SEQUENCE [LARGE SCALE GENOMIC DNA]</scope>
    <source>
        <strain evidence="3">type strain: HArc-</strain>
    </source>
</reference>
<evidence type="ECO:0000256" key="1">
    <source>
        <dbReference type="SAM" id="MobiDB-lite"/>
    </source>
</evidence>
<organism evidence="2 3">
    <name type="scientific">Natronorubrum thiooxidans</name>
    <dbReference type="NCBI Taxonomy" id="308853"/>
    <lineage>
        <taxon>Archaea</taxon>
        <taxon>Methanobacteriati</taxon>
        <taxon>Methanobacteriota</taxon>
        <taxon>Stenosarchaea group</taxon>
        <taxon>Halobacteria</taxon>
        <taxon>Halobacteriales</taxon>
        <taxon>Natrialbaceae</taxon>
        <taxon>Natronorubrum</taxon>
    </lineage>
</organism>
<dbReference type="AlphaFoldDB" id="A0A1N7H3K6"/>
<gene>
    <name evidence="2" type="ORF">SAMN05421752_12224</name>
</gene>
<feature type="region of interest" description="Disordered" evidence="1">
    <location>
        <begin position="17"/>
        <end position="44"/>
    </location>
</feature>
<sequence length="44" mass="4979">MLLTPFIELKENTGQDYSDLRDDISEASPAEIEQRLRDIPNSTG</sequence>
<evidence type="ECO:0000313" key="2">
    <source>
        <dbReference type="EMBL" id="SIS19268.1"/>
    </source>
</evidence>
<dbReference type="EMBL" id="FTNR01000022">
    <property type="protein sequence ID" value="SIS19268.1"/>
    <property type="molecule type" value="Genomic_DNA"/>
</dbReference>
<proteinExistence type="predicted"/>